<gene>
    <name evidence="1" type="ORF">H5410_033184</name>
</gene>
<evidence type="ECO:0000313" key="2">
    <source>
        <dbReference type="Proteomes" id="UP000824120"/>
    </source>
</evidence>
<dbReference type="AlphaFoldDB" id="A0A9J5YSC2"/>
<protein>
    <submittedName>
        <fullName evidence="1">Uncharacterized protein</fullName>
    </submittedName>
</protein>
<name>A0A9J5YSC2_SOLCO</name>
<reference evidence="1 2" key="1">
    <citation type="submission" date="2020-09" db="EMBL/GenBank/DDBJ databases">
        <title>De no assembly of potato wild relative species, Solanum commersonii.</title>
        <authorList>
            <person name="Cho K."/>
        </authorList>
    </citation>
    <scope>NUCLEOTIDE SEQUENCE [LARGE SCALE GENOMIC DNA]</scope>
    <source>
        <strain evidence="1">LZ3.2</strain>
        <tissue evidence="1">Leaf</tissue>
    </source>
</reference>
<dbReference type="Proteomes" id="UP000824120">
    <property type="component" value="Chromosome 6"/>
</dbReference>
<dbReference type="EMBL" id="JACXVP010000006">
    <property type="protein sequence ID" value="KAG5601814.1"/>
    <property type="molecule type" value="Genomic_DNA"/>
</dbReference>
<accession>A0A9J5YSC2</accession>
<proteinExistence type="predicted"/>
<comment type="caution">
    <text evidence="1">The sequence shown here is derived from an EMBL/GenBank/DDBJ whole genome shotgun (WGS) entry which is preliminary data.</text>
</comment>
<evidence type="ECO:0000313" key="1">
    <source>
        <dbReference type="EMBL" id="KAG5601814.1"/>
    </source>
</evidence>
<sequence length="66" mass="7708">MNTKKLEFGNSHFWKEIKNLEILAKYGKKVRARAWERREKEEKKGKIKQGIVVFSSGVIPTKVCES</sequence>
<keyword evidence="2" id="KW-1185">Reference proteome</keyword>
<organism evidence="1 2">
    <name type="scientific">Solanum commersonii</name>
    <name type="common">Commerson's wild potato</name>
    <name type="synonym">Commerson's nightshade</name>
    <dbReference type="NCBI Taxonomy" id="4109"/>
    <lineage>
        <taxon>Eukaryota</taxon>
        <taxon>Viridiplantae</taxon>
        <taxon>Streptophyta</taxon>
        <taxon>Embryophyta</taxon>
        <taxon>Tracheophyta</taxon>
        <taxon>Spermatophyta</taxon>
        <taxon>Magnoliopsida</taxon>
        <taxon>eudicotyledons</taxon>
        <taxon>Gunneridae</taxon>
        <taxon>Pentapetalae</taxon>
        <taxon>asterids</taxon>
        <taxon>lamiids</taxon>
        <taxon>Solanales</taxon>
        <taxon>Solanaceae</taxon>
        <taxon>Solanoideae</taxon>
        <taxon>Solaneae</taxon>
        <taxon>Solanum</taxon>
    </lineage>
</organism>